<feature type="domain" description="RDRP C-terminal head" evidence="10">
    <location>
        <begin position="962"/>
        <end position="1078"/>
    </location>
</feature>
<dbReference type="AlphaFoldDB" id="A0A815EKF9"/>
<dbReference type="Proteomes" id="UP000663852">
    <property type="component" value="Unassembled WGS sequence"/>
</dbReference>
<dbReference type="GO" id="GO:0003968">
    <property type="term" value="F:RNA-directed RNA polymerase activity"/>
    <property type="evidence" value="ECO:0007669"/>
    <property type="project" value="UniProtKB-KW"/>
</dbReference>
<evidence type="ECO:0000256" key="3">
    <source>
        <dbReference type="ARBA" id="ARBA00022679"/>
    </source>
</evidence>
<dbReference type="InterPro" id="IPR058752">
    <property type="entry name" value="RDRP_C_head"/>
</dbReference>
<evidence type="ECO:0000256" key="8">
    <source>
        <dbReference type="RuleBase" id="RU363098"/>
    </source>
</evidence>
<gene>
    <name evidence="11" type="ORF">EDS130_LOCUS31407</name>
</gene>
<sequence length="1160" mass="136013">MIICVHTSVYANIDNGKNILLIRSSKSRRRYFIPDYLKNIQLKKVQKNGYGLEVVDRPQRSKTVLYYNQPLSGRPFSQTLEKMTAYRNTERYDRIFLTGHRATLAFGALTSPIQFQCAESKFYHEMNQHSTWHVRFATKNSFIAINMGYTEFQLKREHIDTHRGVVYDVKSRSDVTIHIFLKNNLEEYIQQQPRMPLTTRGYTRRVYLQNTNHEKLHPSFSTLRLSIQKDECEHSSVDRCLRYMFQYCARHSIPFNERSIEFLHRTYIYQKHFVVRTESFIIQYAWHMLASIGCRVYEQMVNSSRMTKRIVKLVRQGNEQRFYYVMERLQRLATGPEGYFVDLFKALSDIEHEYKKLYLSSIYHEKDQSWKNYVRIPWFRFTPTRLIVKPLKFMKSNRVFRYIGNVKNCMAFVDFRDDNGSEFLCSELVPFLEFYLKHGFHFENRHYVYLHHAQSQIRKKQFYFYCEAEGGQTREQLEEWMGNFNEEKLPAKNTARRTQPFSSTEATIEIAQRMVEIIHDIKTKDEKYNFTDGVGQISSDLNLRIHEELGVNVDDGGYVSSVLQIRYGGCKGTLAVNPELDGQEKQLLIRKSMQKFQCNHIVLEVCKRSLRRRLCLNREVINLLSYRKISSERLLAFQLQNVRWLFESFISDQAALSVLEEKVLHVLPWRDISAYQGLFKEPFFGRLLRTTISNNLHQLVTRAHIRVPQARYMFGVVDEYAVLPQGKVFIQITHEDGTREVLQGPVAITKNPCHHPGDLLRLEAVDAEHLHHLYDVLVFPQLGSRPHASEMSGSDLDGDEFTVIWDPELIPNSPNPQPHNYDDNCPAKPLRRIVTRDDRLKVIRDVCEQDNLGRLSILHLVHVDKFGIDSDEAIKLAAGISHELDSVKSGHHPYTATEIKNIASVAGTSRPDFMQAKDCEQYQSEKALGKLFRSADRLAKVFQKLFTGEDDIIDLDLKLLHKDYEKYIDFAKNLYRRYRFEMFEIIRSYGFSNEIDLFCCMESRNVGANERSDVQYTAQELLKAVFADIRRRFLEDTRSPRELKAKASACYYVAYNDCSEEEERMLSFPWLFASQLLSDYSADSPEENISTVFNSNISHWWKSEAPRILKIFPKNEVFSCVKMLQVCLEKASTLHDEQLINYAEQLLEQIIITAKKLTQM</sequence>
<dbReference type="InterPro" id="IPR007855">
    <property type="entry name" value="RDRP"/>
</dbReference>
<dbReference type="Pfam" id="PF05183">
    <property type="entry name" value="RdRP"/>
    <property type="match status" value="1"/>
</dbReference>
<evidence type="ECO:0000259" key="9">
    <source>
        <dbReference type="Pfam" id="PF05183"/>
    </source>
</evidence>
<evidence type="ECO:0000259" key="10">
    <source>
        <dbReference type="Pfam" id="PF26253"/>
    </source>
</evidence>
<comment type="similarity">
    <text evidence="1 8">Belongs to the RdRP family.</text>
</comment>
<keyword evidence="5 8" id="KW-0694">RNA-binding</keyword>
<dbReference type="PANTHER" id="PTHR23079">
    <property type="entry name" value="RNA-DEPENDENT RNA POLYMERASE"/>
    <property type="match status" value="1"/>
</dbReference>
<evidence type="ECO:0000256" key="4">
    <source>
        <dbReference type="ARBA" id="ARBA00022695"/>
    </source>
</evidence>
<proteinExistence type="inferred from homology"/>
<evidence type="ECO:0000313" key="12">
    <source>
        <dbReference type="Proteomes" id="UP000663852"/>
    </source>
</evidence>
<name>A0A815EKF9_ADIRI</name>
<dbReference type="EC" id="2.7.7.48" evidence="8"/>
<feature type="domain" description="RDRP core" evidence="9">
    <location>
        <begin position="381"/>
        <end position="934"/>
    </location>
</feature>
<evidence type="ECO:0000256" key="7">
    <source>
        <dbReference type="ARBA" id="ARBA00048744"/>
    </source>
</evidence>
<keyword evidence="6" id="KW-0943">RNA-mediated gene silencing</keyword>
<dbReference type="InterPro" id="IPR057596">
    <property type="entry name" value="RDRP_core"/>
</dbReference>
<evidence type="ECO:0000256" key="6">
    <source>
        <dbReference type="ARBA" id="ARBA00023158"/>
    </source>
</evidence>
<dbReference type="GO" id="GO:0003723">
    <property type="term" value="F:RNA binding"/>
    <property type="evidence" value="ECO:0007669"/>
    <property type="project" value="UniProtKB-KW"/>
</dbReference>
<comment type="catalytic activity">
    <reaction evidence="7 8">
        <text>RNA(n) + a ribonucleoside 5'-triphosphate = RNA(n+1) + diphosphate</text>
        <dbReference type="Rhea" id="RHEA:21248"/>
        <dbReference type="Rhea" id="RHEA-COMP:14527"/>
        <dbReference type="Rhea" id="RHEA-COMP:17342"/>
        <dbReference type="ChEBI" id="CHEBI:33019"/>
        <dbReference type="ChEBI" id="CHEBI:61557"/>
        <dbReference type="ChEBI" id="CHEBI:140395"/>
        <dbReference type="EC" id="2.7.7.48"/>
    </reaction>
</comment>
<evidence type="ECO:0000313" key="11">
    <source>
        <dbReference type="EMBL" id="CAF1316004.1"/>
    </source>
</evidence>
<comment type="caution">
    <text evidence="11">The sequence shown here is derived from an EMBL/GenBank/DDBJ whole genome shotgun (WGS) entry which is preliminary data.</text>
</comment>
<organism evidence="11 12">
    <name type="scientific">Adineta ricciae</name>
    <name type="common">Rotifer</name>
    <dbReference type="NCBI Taxonomy" id="249248"/>
    <lineage>
        <taxon>Eukaryota</taxon>
        <taxon>Metazoa</taxon>
        <taxon>Spiralia</taxon>
        <taxon>Gnathifera</taxon>
        <taxon>Rotifera</taxon>
        <taxon>Eurotatoria</taxon>
        <taxon>Bdelloidea</taxon>
        <taxon>Adinetida</taxon>
        <taxon>Adinetidae</taxon>
        <taxon>Adineta</taxon>
    </lineage>
</organism>
<keyword evidence="4 8" id="KW-0548">Nucleotidyltransferase</keyword>
<evidence type="ECO:0000256" key="1">
    <source>
        <dbReference type="ARBA" id="ARBA00005762"/>
    </source>
</evidence>
<dbReference type="GO" id="GO:0031380">
    <property type="term" value="C:nuclear RNA-directed RNA polymerase complex"/>
    <property type="evidence" value="ECO:0007669"/>
    <property type="project" value="TreeGrafter"/>
</dbReference>
<evidence type="ECO:0000256" key="5">
    <source>
        <dbReference type="ARBA" id="ARBA00022884"/>
    </source>
</evidence>
<dbReference type="Pfam" id="PF26253">
    <property type="entry name" value="RdRP_head"/>
    <property type="match status" value="1"/>
</dbReference>
<keyword evidence="2 8" id="KW-0696">RNA-directed RNA polymerase</keyword>
<keyword evidence="3 8" id="KW-0808">Transferase</keyword>
<evidence type="ECO:0000256" key="2">
    <source>
        <dbReference type="ARBA" id="ARBA00022484"/>
    </source>
</evidence>
<dbReference type="EMBL" id="CAJNOJ010000230">
    <property type="protein sequence ID" value="CAF1316004.1"/>
    <property type="molecule type" value="Genomic_DNA"/>
</dbReference>
<accession>A0A815EKF9</accession>
<dbReference type="OrthoDB" id="6513042at2759"/>
<reference evidence="11" key="1">
    <citation type="submission" date="2021-02" db="EMBL/GenBank/DDBJ databases">
        <authorList>
            <person name="Nowell W R."/>
        </authorList>
    </citation>
    <scope>NUCLEOTIDE SEQUENCE</scope>
</reference>
<dbReference type="PANTHER" id="PTHR23079:SF55">
    <property type="entry name" value="RNA-DIRECTED RNA POLYMERASE"/>
    <property type="match status" value="1"/>
</dbReference>
<dbReference type="GO" id="GO:0030422">
    <property type="term" value="P:siRNA processing"/>
    <property type="evidence" value="ECO:0007669"/>
    <property type="project" value="TreeGrafter"/>
</dbReference>
<protein>
    <recommendedName>
        <fullName evidence="8">RNA-dependent RNA polymerase</fullName>
        <ecNumber evidence="8">2.7.7.48</ecNumber>
    </recommendedName>
</protein>